<dbReference type="Gene3D" id="1.10.630.10">
    <property type="entry name" value="Cytochrome P450"/>
    <property type="match status" value="1"/>
</dbReference>
<dbReference type="SUPFAM" id="SSF48264">
    <property type="entry name" value="Cytochrome P450"/>
    <property type="match status" value="1"/>
</dbReference>
<dbReference type="InterPro" id="IPR001128">
    <property type="entry name" value="Cyt_P450"/>
</dbReference>
<dbReference type="Pfam" id="PF00067">
    <property type="entry name" value="p450"/>
    <property type="match status" value="1"/>
</dbReference>
<evidence type="ECO:0000256" key="1">
    <source>
        <dbReference type="PIRSR" id="PIRSR602401-1"/>
    </source>
</evidence>
<accession>A0AAV5NZH8</accession>
<name>A0AAV5NZH8_9VIBR</name>
<dbReference type="PRINTS" id="PR00463">
    <property type="entry name" value="EP450I"/>
</dbReference>
<dbReference type="InterPro" id="IPR002401">
    <property type="entry name" value="Cyt_P450_E_grp-I"/>
</dbReference>
<dbReference type="RefSeq" id="WP_126610112.1">
    <property type="nucleotide sequence ID" value="NZ_AP025145.1"/>
</dbReference>
<keyword evidence="1 2" id="KW-0479">Metal-binding</keyword>
<dbReference type="GO" id="GO:0020037">
    <property type="term" value="F:heme binding"/>
    <property type="evidence" value="ECO:0007669"/>
    <property type="project" value="InterPro"/>
</dbReference>
<keyword evidence="1 2" id="KW-0349">Heme</keyword>
<dbReference type="PROSITE" id="PS00086">
    <property type="entry name" value="CYTOCHROME_P450"/>
    <property type="match status" value="1"/>
</dbReference>
<dbReference type="PANTHER" id="PTHR24301:SF2">
    <property type="entry name" value="THROMBOXANE-A SYNTHASE"/>
    <property type="match status" value="1"/>
</dbReference>
<protein>
    <submittedName>
        <fullName evidence="3">Epi-isozizaene 5-monooxygenase/(E)-beta-farnesene synthase</fullName>
    </submittedName>
</protein>
<comment type="similarity">
    <text evidence="2">Belongs to the cytochrome P450 family.</text>
</comment>
<keyword evidence="2" id="KW-0560">Oxidoreductase</keyword>
<reference evidence="4" key="1">
    <citation type="journal article" date="2019" name="Int. J. Syst. Evol. Microbiol.">
        <title>The Global Catalogue of Microorganisms (GCM) 10K type strain sequencing project: providing services to taxonomists for standard genome sequencing and annotation.</title>
        <authorList>
            <consortium name="The Broad Institute Genomics Platform"/>
            <consortium name="The Broad Institute Genome Sequencing Center for Infectious Disease"/>
            <person name="Wu L."/>
            <person name="Ma J."/>
        </authorList>
    </citation>
    <scope>NUCLEOTIDE SEQUENCE [LARGE SCALE GENOMIC DNA]</scope>
    <source>
        <strain evidence="4">NBRC 15640</strain>
    </source>
</reference>
<keyword evidence="2" id="KW-0503">Monooxygenase</keyword>
<evidence type="ECO:0000313" key="4">
    <source>
        <dbReference type="Proteomes" id="UP001156690"/>
    </source>
</evidence>
<feature type="binding site" description="axial binding residue" evidence="1">
    <location>
        <position position="404"/>
    </location>
    <ligand>
        <name>heme</name>
        <dbReference type="ChEBI" id="CHEBI:30413"/>
    </ligand>
    <ligandPart>
        <name>Fe</name>
        <dbReference type="ChEBI" id="CHEBI:18248"/>
    </ligandPart>
</feature>
<dbReference type="InterPro" id="IPR017972">
    <property type="entry name" value="Cyt_P450_CS"/>
</dbReference>
<keyword evidence="4" id="KW-1185">Reference proteome</keyword>
<dbReference type="Proteomes" id="UP001156690">
    <property type="component" value="Unassembled WGS sequence"/>
</dbReference>
<comment type="cofactor">
    <cofactor evidence="1">
        <name>heme</name>
        <dbReference type="ChEBI" id="CHEBI:30413"/>
    </cofactor>
</comment>
<organism evidence="3 4">
    <name type="scientific">Vibrio penaeicida</name>
    <dbReference type="NCBI Taxonomy" id="104609"/>
    <lineage>
        <taxon>Bacteria</taxon>
        <taxon>Pseudomonadati</taxon>
        <taxon>Pseudomonadota</taxon>
        <taxon>Gammaproteobacteria</taxon>
        <taxon>Vibrionales</taxon>
        <taxon>Vibrionaceae</taxon>
        <taxon>Vibrio</taxon>
    </lineage>
</organism>
<gene>
    <name evidence="3" type="ORF">GCM10007932_50820</name>
</gene>
<dbReference type="CDD" id="cd11083">
    <property type="entry name" value="CYP_unk"/>
    <property type="match status" value="1"/>
</dbReference>
<evidence type="ECO:0000313" key="3">
    <source>
        <dbReference type="EMBL" id="GLQ75719.1"/>
    </source>
</evidence>
<dbReference type="GO" id="GO:0004497">
    <property type="term" value="F:monooxygenase activity"/>
    <property type="evidence" value="ECO:0007669"/>
    <property type="project" value="UniProtKB-KW"/>
</dbReference>
<dbReference type="AlphaFoldDB" id="A0AAV5NZH8"/>
<sequence length="456" mass="51923">MKQIEQLPMPPTAGILGHVGYLKKPNIHQQMLGWIAEYGVQFRLRLGLKNVLVLADPSQVKQVLKSRPDEFRRLKSIENVFDEVGLNGIFSAEDERWRHQRKLTEPMFQPSHLKHFYPQLAVVTERLKKRFESLAETGEAVELVDEFKKYTVDVTSLLAFGEDFNSIEQIETPLADALGDVFPIVNQRCKSPIPMWRFFKTKKDKQFDASLEKVKQFVTGCIEKQRRKLTQEPALIDMPENMLQIMLIEQNRDSTLTDNDILANALTLLLAGEDTTANTLAWMSYLVSGDQSSEADLSQELQNLGSEHILSWPLPRVPYITAIMYEAMRLKPVAPQLYLEPIEDTHIGDIEVKKGTPVFVMLHANGFDPELFADPKTYDPNRWLEQGGASFSNLQPFGAGARLCPGRSLAMMEIKLAFHALFSSFRVEPQQGQEDVVEQFAFTMSPVGYKVQIHKR</sequence>
<proteinExistence type="inferred from homology"/>
<comment type="caution">
    <text evidence="3">The sequence shown here is derived from an EMBL/GenBank/DDBJ whole genome shotgun (WGS) entry which is preliminary data.</text>
</comment>
<dbReference type="EMBL" id="BSNX01000075">
    <property type="protein sequence ID" value="GLQ75719.1"/>
    <property type="molecule type" value="Genomic_DNA"/>
</dbReference>
<dbReference type="GO" id="GO:0016705">
    <property type="term" value="F:oxidoreductase activity, acting on paired donors, with incorporation or reduction of molecular oxygen"/>
    <property type="evidence" value="ECO:0007669"/>
    <property type="project" value="InterPro"/>
</dbReference>
<evidence type="ECO:0000256" key="2">
    <source>
        <dbReference type="RuleBase" id="RU000461"/>
    </source>
</evidence>
<dbReference type="PANTHER" id="PTHR24301">
    <property type="entry name" value="THROMBOXANE-A SYNTHASE"/>
    <property type="match status" value="1"/>
</dbReference>
<dbReference type="GO" id="GO:0005506">
    <property type="term" value="F:iron ion binding"/>
    <property type="evidence" value="ECO:0007669"/>
    <property type="project" value="InterPro"/>
</dbReference>
<dbReference type="PRINTS" id="PR00385">
    <property type="entry name" value="P450"/>
</dbReference>
<keyword evidence="1 2" id="KW-0408">Iron</keyword>
<dbReference type="InterPro" id="IPR036396">
    <property type="entry name" value="Cyt_P450_sf"/>
</dbReference>